<dbReference type="AlphaFoldDB" id="A0A399F014"/>
<keyword evidence="6" id="KW-1015">Disulfide bond</keyword>
<dbReference type="GO" id="GO:0045454">
    <property type="term" value="P:cell redox homeostasis"/>
    <property type="evidence" value="ECO:0007669"/>
    <property type="project" value="TreeGrafter"/>
</dbReference>
<keyword evidence="7" id="KW-0676">Redox-active center</keyword>
<feature type="domain" description="Thioredoxin" evidence="11">
    <location>
        <begin position="18"/>
        <end position="166"/>
    </location>
</feature>
<evidence type="ECO:0000256" key="4">
    <source>
        <dbReference type="ARBA" id="ARBA00022862"/>
    </source>
</evidence>
<evidence type="ECO:0000256" key="7">
    <source>
        <dbReference type="ARBA" id="ARBA00023284"/>
    </source>
</evidence>
<protein>
    <recommendedName>
        <fullName evidence="2">thioredoxin-dependent peroxiredoxin</fullName>
        <ecNumber evidence="2">1.11.1.24</ecNumber>
    </recommendedName>
    <alternativeName>
        <fullName evidence="8">Thioredoxin peroxidase</fullName>
    </alternativeName>
</protein>
<comment type="catalytic activity">
    <reaction evidence="10">
        <text>a hydroperoxide + [thioredoxin]-dithiol = an alcohol + [thioredoxin]-disulfide + H2O</text>
        <dbReference type="Rhea" id="RHEA:62620"/>
        <dbReference type="Rhea" id="RHEA-COMP:10698"/>
        <dbReference type="Rhea" id="RHEA-COMP:10700"/>
        <dbReference type="ChEBI" id="CHEBI:15377"/>
        <dbReference type="ChEBI" id="CHEBI:29950"/>
        <dbReference type="ChEBI" id="CHEBI:30879"/>
        <dbReference type="ChEBI" id="CHEBI:35924"/>
        <dbReference type="ChEBI" id="CHEBI:50058"/>
        <dbReference type="EC" id="1.11.1.24"/>
    </reaction>
</comment>
<dbReference type="PANTHER" id="PTHR42801">
    <property type="entry name" value="THIOREDOXIN-DEPENDENT PEROXIDE REDUCTASE"/>
    <property type="match status" value="1"/>
</dbReference>
<keyword evidence="3 12" id="KW-0575">Peroxidase</keyword>
<evidence type="ECO:0000313" key="12">
    <source>
        <dbReference type="EMBL" id="RIH89628.1"/>
    </source>
</evidence>
<dbReference type="EC" id="1.11.1.24" evidence="2"/>
<dbReference type="Pfam" id="PF00578">
    <property type="entry name" value="AhpC-TSA"/>
    <property type="match status" value="1"/>
</dbReference>
<organism evidence="12 13">
    <name type="scientific">Calidithermus roseus</name>
    <dbReference type="NCBI Taxonomy" id="1644118"/>
    <lineage>
        <taxon>Bacteria</taxon>
        <taxon>Thermotogati</taxon>
        <taxon>Deinococcota</taxon>
        <taxon>Deinococci</taxon>
        <taxon>Thermales</taxon>
        <taxon>Thermaceae</taxon>
        <taxon>Calidithermus</taxon>
    </lineage>
</organism>
<comment type="similarity">
    <text evidence="9">Belongs to the peroxiredoxin family. BCP/PrxQ subfamily.</text>
</comment>
<evidence type="ECO:0000256" key="3">
    <source>
        <dbReference type="ARBA" id="ARBA00022559"/>
    </source>
</evidence>
<evidence type="ECO:0000256" key="10">
    <source>
        <dbReference type="ARBA" id="ARBA00049091"/>
    </source>
</evidence>
<reference evidence="12 13" key="1">
    <citation type="submission" date="2018-08" db="EMBL/GenBank/DDBJ databases">
        <title>Meiothermus roseus NBRC 110900 genome sequencing project.</title>
        <authorList>
            <person name="Da Costa M.S."/>
            <person name="Albuquerque L."/>
            <person name="Raposo P."/>
            <person name="Froufe H.J.C."/>
            <person name="Barroso C.S."/>
            <person name="Egas C."/>
        </authorList>
    </citation>
    <scope>NUCLEOTIDE SEQUENCE [LARGE SCALE GENOMIC DNA]</scope>
    <source>
        <strain evidence="12 13">NBRC 110900</strain>
    </source>
</reference>
<dbReference type="PANTHER" id="PTHR42801:SF4">
    <property type="entry name" value="AHPC_TSA FAMILY PROTEIN"/>
    <property type="match status" value="1"/>
</dbReference>
<evidence type="ECO:0000256" key="5">
    <source>
        <dbReference type="ARBA" id="ARBA00023002"/>
    </source>
</evidence>
<gene>
    <name evidence="12" type="primary">bcp_1</name>
    <name evidence="12" type="ORF">Mrose_00217</name>
</gene>
<evidence type="ECO:0000256" key="6">
    <source>
        <dbReference type="ARBA" id="ARBA00023157"/>
    </source>
</evidence>
<evidence type="ECO:0000256" key="1">
    <source>
        <dbReference type="ARBA" id="ARBA00003330"/>
    </source>
</evidence>
<comment type="caution">
    <text evidence="12">The sequence shown here is derived from an EMBL/GenBank/DDBJ whole genome shotgun (WGS) entry which is preliminary data.</text>
</comment>
<evidence type="ECO:0000256" key="2">
    <source>
        <dbReference type="ARBA" id="ARBA00013017"/>
    </source>
</evidence>
<keyword evidence="5 12" id="KW-0560">Oxidoreductase</keyword>
<dbReference type="GO" id="GO:0034599">
    <property type="term" value="P:cellular response to oxidative stress"/>
    <property type="evidence" value="ECO:0007669"/>
    <property type="project" value="TreeGrafter"/>
</dbReference>
<dbReference type="GO" id="GO:0008379">
    <property type="term" value="F:thioredoxin peroxidase activity"/>
    <property type="evidence" value="ECO:0007669"/>
    <property type="project" value="TreeGrafter"/>
</dbReference>
<dbReference type="EMBL" id="QWLA01000002">
    <property type="protein sequence ID" value="RIH89628.1"/>
    <property type="molecule type" value="Genomic_DNA"/>
</dbReference>
<dbReference type="PROSITE" id="PS51352">
    <property type="entry name" value="THIOREDOXIN_2"/>
    <property type="match status" value="1"/>
</dbReference>
<comment type="function">
    <text evidence="1">Thiol-specific peroxidase that catalyzes the reduction of hydrogen peroxide and organic hydroperoxides to water and alcohols, respectively. Plays a role in cell protection against oxidative stress by detoxifying peroxides and as sensor of hydrogen peroxide-mediated signaling events.</text>
</comment>
<dbReference type="OrthoDB" id="31831at2"/>
<dbReference type="InterPro" id="IPR036249">
    <property type="entry name" value="Thioredoxin-like_sf"/>
</dbReference>
<name>A0A399F014_9DEIN</name>
<dbReference type="CDD" id="cd03017">
    <property type="entry name" value="PRX_BCP"/>
    <property type="match status" value="1"/>
</dbReference>
<evidence type="ECO:0000256" key="9">
    <source>
        <dbReference type="ARBA" id="ARBA00038489"/>
    </source>
</evidence>
<dbReference type="InterPro" id="IPR050924">
    <property type="entry name" value="Peroxiredoxin_BCP/PrxQ"/>
</dbReference>
<dbReference type="InterPro" id="IPR000866">
    <property type="entry name" value="AhpC/TSA"/>
</dbReference>
<dbReference type="GO" id="GO:0005737">
    <property type="term" value="C:cytoplasm"/>
    <property type="evidence" value="ECO:0007669"/>
    <property type="project" value="TreeGrafter"/>
</dbReference>
<evidence type="ECO:0000256" key="8">
    <source>
        <dbReference type="ARBA" id="ARBA00032824"/>
    </source>
</evidence>
<dbReference type="RefSeq" id="WP_119275588.1">
    <property type="nucleotide sequence ID" value="NZ_QWLA01000002.1"/>
</dbReference>
<dbReference type="Proteomes" id="UP000265341">
    <property type="component" value="Unassembled WGS sequence"/>
</dbReference>
<evidence type="ECO:0000313" key="13">
    <source>
        <dbReference type="Proteomes" id="UP000265341"/>
    </source>
</evidence>
<dbReference type="Gene3D" id="3.40.30.10">
    <property type="entry name" value="Glutaredoxin"/>
    <property type="match status" value="1"/>
</dbReference>
<keyword evidence="4" id="KW-0049">Antioxidant</keyword>
<keyword evidence="13" id="KW-1185">Reference proteome</keyword>
<proteinExistence type="inferred from homology"/>
<evidence type="ECO:0000259" key="11">
    <source>
        <dbReference type="PROSITE" id="PS51352"/>
    </source>
</evidence>
<accession>A0A399F014</accession>
<sequence length="167" mass="18732">MRSLLWVLILSIFGVRAIAPGDLAPLPKVTDSYGKPVDLAEVAKSGKYIVLWFYPKASSPGCSAQGKRYAELYEEFARYNVEIFGVSHDPAAEQCEFIEKLALKGAMIPDREGTLARAYKVSSFFGFYARDTFLINPQGRIEKVWRSVNPFKDPDTVLAYLKQKLGK</sequence>
<dbReference type="SUPFAM" id="SSF52833">
    <property type="entry name" value="Thioredoxin-like"/>
    <property type="match status" value="1"/>
</dbReference>
<dbReference type="InterPro" id="IPR013766">
    <property type="entry name" value="Thioredoxin_domain"/>
</dbReference>